<dbReference type="InterPro" id="IPR005599">
    <property type="entry name" value="GPI_mannosylTrfase"/>
</dbReference>
<protein>
    <recommendedName>
        <fullName evidence="12">Mannosyltransferase</fullName>
        <ecNumber evidence="12">2.4.1.-</ecNumber>
    </recommendedName>
</protein>
<keyword evidence="4" id="KW-0337">GPI-anchor biosynthesis</keyword>
<comment type="function">
    <text evidence="11">Mannosyltransferase involved in glycosylphosphatidylinositol-anchor biosynthesis. Transfers the third mannose to Man2-GlcN-acyl-PI during GPI precursor assembly.</text>
</comment>
<accession>A0A1B7TDN2</accession>
<evidence type="ECO:0000256" key="2">
    <source>
        <dbReference type="ARBA" id="ARBA00004687"/>
    </source>
</evidence>
<dbReference type="PANTHER" id="PTHR22760:SF4">
    <property type="entry name" value="GPI MANNOSYLTRANSFERASE 3"/>
    <property type="match status" value="1"/>
</dbReference>
<evidence type="ECO:0000256" key="1">
    <source>
        <dbReference type="ARBA" id="ARBA00004477"/>
    </source>
</evidence>
<feature type="transmembrane region" description="Helical" evidence="12">
    <location>
        <begin position="297"/>
        <end position="316"/>
    </location>
</feature>
<feature type="transmembrane region" description="Helical" evidence="12">
    <location>
        <begin position="376"/>
        <end position="394"/>
    </location>
</feature>
<sequence>MSDIKSDKIENETELELTVDPEIHENHNFKKLFNVILFLKITINLIIPLLLAIHTRKGFFQPDEYYQTLNVAYNKTLGISSSENTWEWNNNLRSYLFPFIIEVFGYRLFGYLIPTAVSIYLIFHQNQFLIECSQYIGVLNFETYERLTQYGMEYGPIVVMCFLGAITDYFTIALIYKISMIINKETGITKLTKSKANQIIKVSFLIVTTNFFNTFFQTRFFSNSFEMFLNTVALYFFDWNNESKNKFVLSLTLGFISILQRPTNGFVWIILGSYRLFNNNNNNNSKSRNFAKLCKQLIVSLLVALIITILTDFYFYNKVTFPFSTFVKFNFSKNLSKFYGSAPMNFHVFQSIPILNGITLPYYILSLLNFTKSHKILKWLHILLIFNLILFSLIDHKEFRFLFPVQQTYLLLSTLQYLEKPIIPSAIGQIICFGSLIIGWILAYFNESGVIELCNYLENSDIRSISLLMPCHSTPGTSYMNKFNGNIWELSCEPPLHLLDETDKNKLNTELSSYLDESDVFYLDYSQWIEQNVGTNKLYQWPECIAMFSNLADEIYYTDLKPNGYVLEKKWFNSLKHWDHRRDGDVELYCKN</sequence>
<proteinExistence type="inferred from homology"/>
<dbReference type="Proteomes" id="UP000092321">
    <property type="component" value="Unassembled WGS sequence"/>
</dbReference>
<evidence type="ECO:0000256" key="6">
    <source>
        <dbReference type="ARBA" id="ARBA00022679"/>
    </source>
</evidence>
<keyword evidence="9 12" id="KW-1133">Transmembrane helix</keyword>
<comment type="caution">
    <text evidence="13">The sequence shown here is derived from an EMBL/GenBank/DDBJ whole genome shotgun (WGS) entry which is preliminary data.</text>
</comment>
<dbReference type="AlphaFoldDB" id="A0A1B7TDN2"/>
<comment type="subcellular location">
    <subcellularLocation>
        <location evidence="1 12">Endoplasmic reticulum membrane</location>
        <topology evidence="1 12">Multi-pass membrane protein</topology>
    </subcellularLocation>
</comment>
<dbReference type="OrthoDB" id="416834at2759"/>
<evidence type="ECO:0000256" key="12">
    <source>
        <dbReference type="RuleBase" id="RU363075"/>
    </source>
</evidence>
<feature type="transmembrane region" description="Helical" evidence="12">
    <location>
        <begin position="154"/>
        <end position="178"/>
    </location>
</feature>
<evidence type="ECO:0000256" key="7">
    <source>
        <dbReference type="ARBA" id="ARBA00022692"/>
    </source>
</evidence>
<evidence type="ECO:0000256" key="10">
    <source>
        <dbReference type="ARBA" id="ARBA00023136"/>
    </source>
</evidence>
<organism evidence="13 14">
    <name type="scientific">Hanseniaspora valbyensis NRRL Y-1626</name>
    <dbReference type="NCBI Taxonomy" id="766949"/>
    <lineage>
        <taxon>Eukaryota</taxon>
        <taxon>Fungi</taxon>
        <taxon>Dikarya</taxon>
        <taxon>Ascomycota</taxon>
        <taxon>Saccharomycotina</taxon>
        <taxon>Saccharomycetes</taxon>
        <taxon>Saccharomycodales</taxon>
        <taxon>Saccharomycodaceae</taxon>
        <taxon>Hanseniaspora</taxon>
    </lineage>
</organism>
<feature type="transmembrane region" description="Helical" evidence="12">
    <location>
        <begin position="247"/>
        <end position="277"/>
    </location>
</feature>
<gene>
    <name evidence="13" type="ORF">HANVADRAFT_56230</name>
</gene>
<dbReference type="Pfam" id="PF03901">
    <property type="entry name" value="Glyco_transf_22"/>
    <property type="match status" value="1"/>
</dbReference>
<evidence type="ECO:0000256" key="5">
    <source>
        <dbReference type="ARBA" id="ARBA00022676"/>
    </source>
</evidence>
<feature type="transmembrane region" description="Helical" evidence="12">
    <location>
        <begin position="32"/>
        <end position="53"/>
    </location>
</feature>
<feature type="transmembrane region" description="Helical" evidence="12">
    <location>
        <begin position="199"/>
        <end position="216"/>
    </location>
</feature>
<evidence type="ECO:0000256" key="9">
    <source>
        <dbReference type="ARBA" id="ARBA00022989"/>
    </source>
</evidence>
<feature type="transmembrane region" description="Helical" evidence="12">
    <location>
        <begin position="344"/>
        <end position="364"/>
    </location>
</feature>
<dbReference type="GO" id="GO:0006506">
    <property type="term" value="P:GPI anchor biosynthetic process"/>
    <property type="evidence" value="ECO:0007669"/>
    <property type="project" value="UniProtKB-UniPathway"/>
</dbReference>
<dbReference type="UniPathway" id="UPA00196"/>
<feature type="transmembrane region" description="Helical" evidence="12">
    <location>
        <begin position="103"/>
        <end position="123"/>
    </location>
</feature>
<evidence type="ECO:0000256" key="3">
    <source>
        <dbReference type="ARBA" id="ARBA00006065"/>
    </source>
</evidence>
<keyword evidence="14" id="KW-1185">Reference proteome</keyword>
<dbReference type="EC" id="2.4.1.-" evidence="12"/>
<keyword evidence="8 12" id="KW-0256">Endoplasmic reticulum</keyword>
<name>A0A1B7TDN2_9ASCO</name>
<feature type="transmembrane region" description="Helical" evidence="12">
    <location>
        <begin position="422"/>
        <end position="445"/>
    </location>
</feature>
<evidence type="ECO:0000256" key="11">
    <source>
        <dbReference type="ARBA" id="ARBA00024708"/>
    </source>
</evidence>
<reference evidence="14" key="1">
    <citation type="journal article" date="2016" name="Proc. Natl. Acad. Sci. U.S.A.">
        <title>Comparative genomics of biotechnologically important yeasts.</title>
        <authorList>
            <person name="Riley R."/>
            <person name="Haridas S."/>
            <person name="Wolfe K.H."/>
            <person name="Lopes M.R."/>
            <person name="Hittinger C.T."/>
            <person name="Goeker M."/>
            <person name="Salamov A.A."/>
            <person name="Wisecaver J.H."/>
            <person name="Long T.M."/>
            <person name="Calvey C.H."/>
            <person name="Aerts A.L."/>
            <person name="Barry K.W."/>
            <person name="Choi C."/>
            <person name="Clum A."/>
            <person name="Coughlan A.Y."/>
            <person name="Deshpande S."/>
            <person name="Douglass A.P."/>
            <person name="Hanson S.J."/>
            <person name="Klenk H.-P."/>
            <person name="LaButti K.M."/>
            <person name="Lapidus A."/>
            <person name="Lindquist E.A."/>
            <person name="Lipzen A.M."/>
            <person name="Meier-Kolthoff J.P."/>
            <person name="Ohm R.A."/>
            <person name="Otillar R.P."/>
            <person name="Pangilinan J.L."/>
            <person name="Peng Y."/>
            <person name="Rokas A."/>
            <person name="Rosa C.A."/>
            <person name="Scheuner C."/>
            <person name="Sibirny A.A."/>
            <person name="Slot J.C."/>
            <person name="Stielow J.B."/>
            <person name="Sun H."/>
            <person name="Kurtzman C.P."/>
            <person name="Blackwell M."/>
            <person name="Grigoriev I.V."/>
            <person name="Jeffries T.W."/>
        </authorList>
    </citation>
    <scope>NUCLEOTIDE SEQUENCE [LARGE SCALE GENOMIC DNA]</scope>
    <source>
        <strain evidence="14">NRRL Y-1626</strain>
    </source>
</reference>
<dbReference type="GO" id="GO:0000026">
    <property type="term" value="F:alpha-1,2-mannosyltransferase activity"/>
    <property type="evidence" value="ECO:0007669"/>
    <property type="project" value="TreeGrafter"/>
</dbReference>
<evidence type="ECO:0000256" key="8">
    <source>
        <dbReference type="ARBA" id="ARBA00022824"/>
    </source>
</evidence>
<keyword evidence="5 12" id="KW-0328">Glycosyltransferase</keyword>
<comment type="similarity">
    <text evidence="3">Belongs to the glycosyltransferase 22 family. PIGB subfamily.</text>
</comment>
<keyword evidence="10 12" id="KW-0472">Membrane</keyword>
<dbReference type="PANTHER" id="PTHR22760">
    <property type="entry name" value="GLYCOSYLTRANSFERASE"/>
    <property type="match status" value="1"/>
</dbReference>
<keyword evidence="7 12" id="KW-0812">Transmembrane</keyword>
<dbReference type="EMBL" id="LXPE01000013">
    <property type="protein sequence ID" value="OBA26844.1"/>
    <property type="molecule type" value="Genomic_DNA"/>
</dbReference>
<comment type="pathway">
    <text evidence="2">Glycolipid biosynthesis; glycosylphosphatidylinositol-anchor biosynthesis.</text>
</comment>
<keyword evidence="6" id="KW-0808">Transferase</keyword>
<evidence type="ECO:0000313" key="14">
    <source>
        <dbReference type="Proteomes" id="UP000092321"/>
    </source>
</evidence>
<evidence type="ECO:0000313" key="13">
    <source>
        <dbReference type="EMBL" id="OBA26844.1"/>
    </source>
</evidence>
<dbReference type="GO" id="GO:0005789">
    <property type="term" value="C:endoplasmic reticulum membrane"/>
    <property type="evidence" value="ECO:0007669"/>
    <property type="project" value="UniProtKB-SubCell"/>
</dbReference>
<evidence type="ECO:0000256" key="4">
    <source>
        <dbReference type="ARBA" id="ARBA00022502"/>
    </source>
</evidence>